<name>A0A2H4UUZ4_9VIRU</name>
<proteinExistence type="predicted"/>
<dbReference type="PANTHER" id="PTHR43346">
    <property type="entry name" value="LIGAND BINDING DOMAIN PROTEIN, PUTATIVE (AFU_ORTHOLOGUE AFUA_6G14370)-RELATED"/>
    <property type="match status" value="1"/>
</dbReference>
<dbReference type="Gene3D" id="2.60.120.10">
    <property type="entry name" value="Jelly Rolls"/>
    <property type="match status" value="1"/>
</dbReference>
<evidence type="ECO:0000313" key="2">
    <source>
        <dbReference type="EMBL" id="ATZ80741.1"/>
    </source>
</evidence>
<dbReference type="InterPro" id="IPR013096">
    <property type="entry name" value="Cupin_2"/>
</dbReference>
<evidence type="ECO:0000313" key="3">
    <source>
        <dbReference type="Proteomes" id="UP000240325"/>
    </source>
</evidence>
<keyword evidence="2" id="KW-0413">Isomerase</keyword>
<reference evidence="2" key="1">
    <citation type="journal article" date="2017" name="Elife">
        <title>The kinetoplastid-infecting Bodo saltans virus (BsV), a window into the most abundant giant viruses in the sea.</title>
        <authorList>
            <person name="Deeg C.M."/>
            <person name="Chow C.-E.T."/>
            <person name="Suttle C.A."/>
        </authorList>
    </citation>
    <scope>NUCLEOTIDE SEQUENCE</scope>
    <source>
        <strain evidence="2">NG1</strain>
    </source>
</reference>
<dbReference type="InterPro" id="IPR052538">
    <property type="entry name" value="Flavonoid_dioxygenase-like"/>
</dbReference>
<accession>A0A2H4UUZ4</accession>
<evidence type="ECO:0000259" key="1">
    <source>
        <dbReference type="Pfam" id="PF07883"/>
    </source>
</evidence>
<dbReference type="EMBL" id="MF782455">
    <property type="protein sequence ID" value="ATZ80741.1"/>
    <property type="molecule type" value="Genomic_DNA"/>
</dbReference>
<dbReference type="CDD" id="cd02223">
    <property type="entry name" value="cupin_Bh2720-like"/>
    <property type="match status" value="1"/>
</dbReference>
<protein>
    <submittedName>
        <fullName evidence="2">Mannose-6-phosphate isomerase</fullName>
    </submittedName>
</protein>
<dbReference type="GO" id="GO:0016853">
    <property type="term" value="F:isomerase activity"/>
    <property type="evidence" value="ECO:0007669"/>
    <property type="project" value="UniProtKB-KW"/>
</dbReference>
<organism evidence="2">
    <name type="scientific">Bodo saltans virus</name>
    <dbReference type="NCBI Taxonomy" id="2024608"/>
    <lineage>
        <taxon>Viruses</taxon>
        <taxon>Varidnaviria</taxon>
        <taxon>Bamfordvirae</taxon>
        <taxon>Nucleocytoviricota</taxon>
        <taxon>Megaviricetes</taxon>
        <taxon>Imitervirales</taxon>
        <taxon>Mimiviridae</taxon>
        <taxon>Klosneuvirinae</taxon>
        <taxon>Theiavirus</taxon>
        <taxon>Theiavirus salishense</taxon>
    </lineage>
</organism>
<sequence length="138" mass="16375">MFFTNIERDTLDNDNYRKTVYTDNFFQLVLMSLKPKENIHREAHVNGDQFIRIEQGECKIITDEKTIFMKKDDACIIPSKTYHEVVNIGIVDLKLYTLYSPPQHSNELKQHDKPIQECEQLSDNDCIRKYAKYQNKNI</sequence>
<dbReference type="Proteomes" id="UP000240325">
    <property type="component" value="Segment"/>
</dbReference>
<keyword evidence="3" id="KW-1185">Reference proteome</keyword>
<dbReference type="SUPFAM" id="SSF51182">
    <property type="entry name" value="RmlC-like cupins"/>
    <property type="match status" value="1"/>
</dbReference>
<dbReference type="Pfam" id="PF07883">
    <property type="entry name" value="Cupin_2"/>
    <property type="match status" value="1"/>
</dbReference>
<feature type="domain" description="Cupin type-2" evidence="1">
    <location>
        <begin position="30"/>
        <end position="97"/>
    </location>
</feature>
<dbReference type="InterPro" id="IPR011051">
    <property type="entry name" value="RmlC_Cupin_sf"/>
</dbReference>
<gene>
    <name evidence="2" type="ORF">BMW23_0695</name>
</gene>
<dbReference type="PANTHER" id="PTHR43346:SF1">
    <property type="entry name" value="QUERCETIN 2,3-DIOXYGENASE-RELATED"/>
    <property type="match status" value="1"/>
</dbReference>
<dbReference type="InterPro" id="IPR014710">
    <property type="entry name" value="RmlC-like_jellyroll"/>
</dbReference>